<dbReference type="SMART" id="SM00360">
    <property type="entry name" value="RRM"/>
    <property type="match status" value="1"/>
</dbReference>
<sequence>MSTVEEAEKAVETYNGYDLSVRLLTVNKAAPGGSQPKRRVVVNSFKIYVGYLAWQVDNSEQAFSQHGKVIDARVIYNRETGRSCGFGFVTMASETEMNDATAALDGHVC</sequence>
<accession>A0AAD5CYC2</accession>
<evidence type="ECO:0000313" key="4">
    <source>
        <dbReference type="EMBL" id="KAI7750601.1"/>
    </source>
</evidence>
<reference evidence="4" key="1">
    <citation type="submission" date="2022-06" db="EMBL/GenBank/DDBJ databases">
        <title>Uncovering the hologenomic basis of an extraordinary plant invasion.</title>
        <authorList>
            <person name="Bieker V.C."/>
            <person name="Martin M.D."/>
            <person name="Gilbert T."/>
            <person name="Hodgins K."/>
            <person name="Battlay P."/>
            <person name="Petersen B."/>
            <person name="Wilson J."/>
        </authorList>
    </citation>
    <scope>NUCLEOTIDE SEQUENCE</scope>
    <source>
        <strain evidence="4">AA19_3_7</strain>
        <tissue evidence="4">Leaf</tissue>
    </source>
</reference>
<keyword evidence="1 2" id="KW-0694">RNA-binding</keyword>
<proteinExistence type="predicted"/>
<evidence type="ECO:0000256" key="2">
    <source>
        <dbReference type="PROSITE-ProRule" id="PRU00176"/>
    </source>
</evidence>
<evidence type="ECO:0000313" key="5">
    <source>
        <dbReference type="Proteomes" id="UP001206925"/>
    </source>
</evidence>
<dbReference type="GO" id="GO:1901259">
    <property type="term" value="P:chloroplast rRNA processing"/>
    <property type="evidence" value="ECO:0007669"/>
    <property type="project" value="TreeGrafter"/>
</dbReference>
<dbReference type="PROSITE" id="PS50102">
    <property type="entry name" value="RRM"/>
    <property type="match status" value="1"/>
</dbReference>
<keyword evidence="5" id="KW-1185">Reference proteome</keyword>
<protein>
    <recommendedName>
        <fullName evidence="3">RRM domain-containing protein</fullName>
    </recommendedName>
</protein>
<comment type="caution">
    <text evidence="4">The sequence shown here is derived from an EMBL/GenBank/DDBJ whole genome shotgun (WGS) entry which is preliminary data.</text>
</comment>
<dbReference type="Pfam" id="PF00076">
    <property type="entry name" value="RRM_1"/>
    <property type="match status" value="1"/>
</dbReference>
<dbReference type="InterPro" id="IPR050502">
    <property type="entry name" value="Euk_RNA-bind_prot"/>
</dbReference>
<evidence type="ECO:0000256" key="1">
    <source>
        <dbReference type="ARBA" id="ARBA00022884"/>
    </source>
</evidence>
<gene>
    <name evidence="4" type="ORF">M8C21_007854</name>
</gene>
<name>A0AAD5CYC2_AMBAR</name>
<dbReference type="Proteomes" id="UP001206925">
    <property type="component" value="Unassembled WGS sequence"/>
</dbReference>
<dbReference type="InterPro" id="IPR035979">
    <property type="entry name" value="RBD_domain_sf"/>
</dbReference>
<dbReference type="EMBL" id="JAMZMK010006118">
    <property type="protein sequence ID" value="KAI7750601.1"/>
    <property type="molecule type" value="Genomic_DNA"/>
</dbReference>
<feature type="domain" description="RRM" evidence="3">
    <location>
        <begin position="45"/>
        <end position="109"/>
    </location>
</feature>
<evidence type="ECO:0000259" key="3">
    <source>
        <dbReference type="PROSITE" id="PS50102"/>
    </source>
</evidence>
<dbReference type="PANTHER" id="PTHR48025:SF15">
    <property type="entry name" value="RRM DOMAIN-CONTAINING PROTEIN"/>
    <property type="match status" value="1"/>
</dbReference>
<dbReference type="InterPro" id="IPR000504">
    <property type="entry name" value="RRM_dom"/>
</dbReference>
<dbReference type="Gene3D" id="3.30.70.330">
    <property type="match status" value="1"/>
</dbReference>
<organism evidence="4 5">
    <name type="scientific">Ambrosia artemisiifolia</name>
    <name type="common">Common ragweed</name>
    <dbReference type="NCBI Taxonomy" id="4212"/>
    <lineage>
        <taxon>Eukaryota</taxon>
        <taxon>Viridiplantae</taxon>
        <taxon>Streptophyta</taxon>
        <taxon>Embryophyta</taxon>
        <taxon>Tracheophyta</taxon>
        <taxon>Spermatophyta</taxon>
        <taxon>Magnoliopsida</taxon>
        <taxon>eudicotyledons</taxon>
        <taxon>Gunneridae</taxon>
        <taxon>Pentapetalae</taxon>
        <taxon>asterids</taxon>
        <taxon>campanulids</taxon>
        <taxon>Asterales</taxon>
        <taxon>Asteraceae</taxon>
        <taxon>Asteroideae</taxon>
        <taxon>Heliantheae alliance</taxon>
        <taxon>Heliantheae</taxon>
        <taxon>Ambrosia</taxon>
    </lineage>
</organism>
<dbReference type="GO" id="GO:0009535">
    <property type="term" value="C:chloroplast thylakoid membrane"/>
    <property type="evidence" value="ECO:0007669"/>
    <property type="project" value="TreeGrafter"/>
</dbReference>
<dbReference type="PANTHER" id="PTHR48025">
    <property type="entry name" value="OS02G0815200 PROTEIN"/>
    <property type="match status" value="1"/>
</dbReference>
<dbReference type="GO" id="GO:0003729">
    <property type="term" value="F:mRNA binding"/>
    <property type="evidence" value="ECO:0007669"/>
    <property type="project" value="TreeGrafter"/>
</dbReference>
<dbReference type="AlphaFoldDB" id="A0AAD5CYC2"/>
<dbReference type="InterPro" id="IPR012677">
    <property type="entry name" value="Nucleotide-bd_a/b_plait_sf"/>
</dbReference>
<dbReference type="SUPFAM" id="SSF54928">
    <property type="entry name" value="RNA-binding domain, RBD"/>
    <property type="match status" value="2"/>
</dbReference>